<comment type="caution">
    <text evidence="1">The sequence shown here is derived from an EMBL/GenBank/DDBJ whole genome shotgun (WGS) entry which is preliminary data.</text>
</comment>
<protein>
    <submittedName>
        <fullName evidence="1">Uncharacterized protein</fullName>
    </submittedName>
</protein>
<evidence type="ECO:0000313" key="1">
    <source>
        <dbReference type="EMBL" id="GBN63640.1"/>
    </source>
</evidence>
<dbReference type="Proteomes" id="UP000499080">
    <property type="component" value="Unassembled WGS sequence"/>
</dbReference>
<accession>A0A4Y2QK21</accession>
<gene>
    <name evidence="1" type="ORF">AVEN_85874_1</name>
</gene>
<organism evidence="1 2">
    <name type="scientific">Araneus ventricosus</name>
    <name type="common">Orbweaver spider</name>
    <name type="synonym">Epeira ventricosa</name>
    <dbReference type="NCBI Taxonomy" id="182803"/>
    <lineage>
        <taxon>Eukaryota</taxon>
        <taxon>Metazoa</taxon>
        <taxon>Ecdysozoa</taxon>
        <taxon>Arthropoda</taxon>
        <taxon>Chelicerata</taxon>
        <taxon>Arachnida</taxon>
        <taxon>Araneae</taxon>
        <taxon>Araneomorphae</taxon>
        <taxon>Entelegynae</taxon>
        <taxon>Araneoidea</taxon>
        <taxon>Araneidae</taxon>
        <taxon>Araneus</taxon>
    </lineage>
</organism>
<dbReference type="AlphaFoldDB" id="A0A4Y2QK21"/>
<keyword evidence="2" id="KW-1185">Reference proteome</keyword>
<sequence>MTEKTKAITKINPVLQSKPEGFSNFERNFNALKTINDALNRFPNLIEMSEKIKLAKTDLEIINLLLQICVNSPQKPYLAYSTSHILKICSITTPPTVLQPRPDWSSKKLYKQPAPKELYLHFSAMTASLYSLL</sequence>
<dbReference type="EMBL" id="BGPR01014082">
    <property type="protein sequence ID" value="GBN63640.1"/>
    <property type="molecule type" value="Genomic_DNA"/>
</dbReference>
<reference evidence="1 2" key="1">
    <citation type="journal article" date="2019" name="Sci. Rep.">
        <title>Orb-weaving spider Araneus ventricosus genome elucidates the spidroin gene catalogue.</title>
        <authorList>
            <person name="Kono N."/>
            <person name="Nakamura H."/>
            <person name="Ohtoshi R."/>
            <person name="Moran D.A.P."/>
            <person name="Shinohara A."/>
            <person name="Yoshida Y."/>
            <person name="Fujiwara M."/>
            <person name="Mori M."/>
            <person name="Tomita M."/>
            <person name="Arakawa K."/>
        </authorList>
    </citation>
    <scope>NUCLEOTIDE SEQUENCE [LARGE SCALE GENOMIC DNA]</scope>
</reference>
<proteinExistence type="predicted"/>
<evidence type="ECO:0000313" key="2">
    <source>
        <dbReference type="Proteomes" id="UP000499080"/>
    </source>
</evidence>
<name>A0A4Y2QK21_ARAVE</name>